<feature type="region of interest" description="Disordered" evidence="1">
    <location>
        <begin position="129"/>
        <end position="150"/>
    </location>
</feature>
<keyword evidence="3" id="KW-1185">Reference proteome</keyword>
<proteinExistence type="predicted"/>
<dbReference type="AlphaFoldDB" id="A0A7J8Z3N6"/>
<evidence type="ECO:0000313" key="2">
    <source>
        <dbReference type="EMBL" id="MBA0706477.1"/>
    </source>
</evidence>
<evidence type="ECO:0000313" key="3">
    <source>
        <dbReference type="Proteomes" id="UP000593574"/>
    </source>
</evidence>
<gene>
    <name evidence="2" type="ORF">Golax_018583</name>
</gene>
<dbReference type="Proteomes" id="UP000593574">
    <property type="component" value="Unassembled WGS sequence"/>
</dbReference>
<protein>
    <recommendedName>
        <fullName evidence="4">DUF4283 domain-containing protein</fullName>
    </recommendedName>
</protein>
<accession>A0A7J8Z3N6</accession>
<evidence type="ECO:0000256" key="1">
    <source>
        <dbReference type="SAM" id="MobiDB-lite"/>
    </source>
</evidence>
<organism evidence="2 3">
    <name type="scientific">Gossypium laxum</name>
    <dbReference type="NCBI Taxonomy" id="34288"/>
    <lineage>
        <taxon>Eukaryota</taxon>
        <taxon>Viridiplantae</taxon>
        <taxon>Streptophyta</taxon>
        <taxon>Embryophyta</taxon>
        <taxon>Tracheophyta</taxon>
        <taxon>Spermatophyta</taxon>
        <taxon>Magnoliopsida</taxon>
        <taxon>eudicotyledons</taxon>
        <taxon>Gunneridae</taxon>
        <taxon>Pentapetalae</taxon>
        <taxon>rosids</taxon>
        <taxon>malvids</taxon>
        <taxon>Malvales</taxon>
        <taxon>Malvaceae</taxon>
        <taxon>Malvoideae</taxon>
        <taxon>Gossypium</taxon>
    </lineage>
</organism>
<name>A0A7J8Z3N6_9ROSI</name>
<reference evidence="2 3" key="1">
    <citation type="journal article" date="2019" name="Genome Biol. Evol.">
        <title>Insights into the evolution of the New World diploid cottons (Gossypium, subgenus Houzingenia) based on genome sequencing.</title>
        <authorList>
            <person name="Grover C.E."/>
            <person name="Arick M.A. 2nd"/>
            <person name="Thrash A."/>
            <person name="Conover J.L."/>
            <person name="Sanders W.S."/>
            <person name="Peterson D.G."/>
            <person name="Frelichowski J.E."/>
            <person name="Scheffler J.A."/>
            <person name="Scheffler B.E."/>
            <person name="Wendel J.F."/>
        </authorList>
    </citation>
    <scope>NUCLEOTIDE SEQUENCE [LARGE SCALE GENOMIC DNA]</scope>
    <source>
        <strain evidence="2">4</strain>
        <tissue evidence="2">Leaf</tissue>
    </source>
</reference>
<evidence type="ECO:0008006" key="4">
    <source>
        <dbReference type="Google" id="ProtNLM"/>
    </source>
</evidence>
<sequence length="176" mass="19919">MALVDNDLANLSIDEEEDEGIQFATEEGSQQPLYDLCLVGCVLIESVVNFLAMKNTMANLWHLLGEIQMSELGEKRNLFRFSMRWDVSLRAQPKRASITPSVWLWEDNIGQTFGEGADKQQGKGKEVIWQSDGEKEDMVGDIKETPLENGEGKKRFRLESHVLDRFLNRAEGGQGE</sequence>
<dbReference type="EMBL" id="JABEZV010000002">
    <property type="protein sequence ID" value="MBA0706477.1"/>
    <property type="molecule type" value="Genomic_DNA"/>
</dbReference>
<comment type="caution">
    <text evidence="2">The sequence shown here is derived from an EMBL/GenBank/DDBJ whole genome shotgun (WGS) entry which is preliminary data.</text>
</comment>